<accession>A0ABD3CCW3</accession>
<dbReference type="AlphaFoldDB" id="A0ABD3CCW3"/>
<proteinExistence type="predicted"/>
<dbReference type="Proteomes" id="UP001632038">
    <property type="component" value="Unassembled WGS sequence"/>
</dbReference>
<name>A0ABD3CCW3_9LAMI</name>
<protein>
    <submittedName>
        <fullName evidence="2">Uncharacterized protein</fullName>
    </submittedName>
</protein>
<feature type="region of interest" description="Disordered" evidence="1">
    <location>
        <begin position="301"/>
        <end position="338"/>
    </location>
</feature>
<organism evidence="2 3">
    <name type="scientific">Castilleja foliolosa</name>
    <dbReference type="NCBI Taxonomy" id="1961234"/>
    <lineage>
        <taxon>Eukaryota</taxon>
        <taxon>Viridiplantae</taxon>
        <taxon>Streptophyta</taxon>
        <taxon>Embryophyta</taxon>
        <taxon>Tracheophyta</taxon>
        <taxon>Spermatophyta</taxon>
        <taxon>Magnoliopsida</taxon>
        <taxon>eudicotyledons</taxon>
        <taxon>Gunneridae</taxon>
        <taxon>Pentapetalae</taxon>
        <taxon>asterids</taxon>
        <taxon>lamiids</taxon>
        <taxon>Lamiales</taxon>
        <taxon>Orobanchaceae</taxon>
        <taxon>Pedicularideae</taxon>
        <taxon>Castillejinae</taxon>
        <taxon>Castilleja</taxon>
    </lineage>
</organism>
<evidence type="ECO:0000313" key="3">
    <source>
        <dbReference type="Proteomes" id="UP001632038"/>
    </source>
</evidence>
<dbReference type="EMBL" id="JAVIJP010000039">
    <property type="protein sequence ID" value="KAL3627720.1"/>
    <property type="molecule type" value="Genomic_DNA"/>
</dbReference>
<gene>
    <name evidence="2" type="ORF">CASFOL_029083</name>
</gene>
<feature type="compositionally biased region" description="Polar residues" evidence="1">
    <location>
        <begin position="301"/>
        <end position="314"/>
    </location>
</feature>
<reference evidence="3" key="1">
    <citation type="journal article" date="2024" name="IScience">
        <title>Strigolactones Initiate the Formation of Haustorium-like Structures in Castilleja.</title>
        <authorList>
            <person name="Buerger M."/>
            <person name="Peterson D."/>
            <person name="Chory J."/>
        </authorList>
    </citation>
    <scope>NUCLEOTIDE SEQUENCE [LARGE SCALE GENOMIC DNA]</scope>
</reference>
<evidence type="ECO:0000313" key="2">
    <source>
        <dbReference type="EMBL" id="KAL3627720.1"/>
    </source>
</evidence>
<sequence>MKTLEITKTTLKSLVKPCSLTRVLLPGEKPNRKSHNPAPFVLALSPTSFPKFKRRQLELIRPALVHKIKLSITPITAQSNPILKNLDLNISRKVVVMEYNSVLLRSSLSCKKIGRYILLSPDGGKVLHIAPVFSGFIRKLSVVVVTMESPKNRGGIGFNTEIKVAIRNAKLNPHIHSFDFRFCTIHSFHSSPERKNGNTLLVSEYTSNRASMIFVPSIHIELQYSRGRFLPTDPVPFLDMRRFQWDAQPIQNLSFPFGCHNFWRVCEVNKLASRDNSFDYMVRIHGVFIEPSPASGFPYLPNTTPKNPQRSVTPLRSEAPTSHPDIKEMSNVDSLNSSSKSTFKIAPHTNSNIRVQEEYGSLKNSPQESPLLSWKSLVPDFISPFQSLQLISRKEVLKIRSKLPSYFESEFSVVLRKKRITIPIVSPKIYLSVPNKPLCTSLKPYNMRPTSHVGHRWCLSKI</sequence>
<comment type="caution">
    <text evidence="2">The sequence shown here is derived from an EMBL/GenBank/DDBJ whole genome shotgun (WGS) entry which is preliminary data.</text>
</comment>
<keyword evidence="3" id="KW-1185">Reference proteome</keyword>
<evidence type="ECO:0000256" key="1">
    <source>
        <dbReference type="SAM" id="MobiDB-lite"/>
    </source>
</evidence>